<feature type="compositionally biased region" description="Low complexity" evidence="1">
    <location>
        <begin position="33"/>
        <end position="68"/>
    </location>
</feature>
<keyword evidence="2" id="KW-0472">Membrane</keyword>
<reference evidence="3 4" key="1">
    <citation type="submission" date="2019-04" db="EMBL/GenBank/DDBJ databases">
        <title>Comparative genomics and transcriptomics to analyze fruiting body development in filamentous ascomycetes.</title>
        <authorList>
            <consortium name="DOE Joint Genome Institute"/>
            <person name="Lutkenhaus R."/>
            <person name="Traeger S."/>
            <person name="Breuer J."/>
            <person name="Kuo A."/>
            <person name="Lipzen A."/>
            <person name="Pangilinan J."/>
            <person name="Dilworth D."/>
            <person name="Sandor L."/>
            <person name="Poggeler S."/>
            <person name="Barry K."/>
            <person name="Grigoriev I.V."/>
            <person name="Nowrousian M."/>
        </authorList>
    </citation>
    <scope>NUCLEOTIDE SEQUENCE [LARGE SCALE GENOMIC DNA]</scope>
    <source>
        <strain evidence="3 4">CBS 389.68</strain>
    </source>
</reference>
<gene>
    <name evidence="3" type="ORF">EX30DRAFT_341201</name>
</gene>
<feature type="region of interest" description="Disordered" evidence="1">
    <location>
        <begin position="130"/>
        <end position="152"/>
    </location>
</feature>
<evidence type="ECO:0000256" key="1">
    <source>
        <dbReference type="SAM" id="MobiDB-lite"/>
    </source>
</evidence>
<sequence>MFINLHVRSHDEDLSDADSKTTKTPSPSPTPTAKPTIGGTFATLSSSSSTSRTSTTFSPTPTIAIPISRVDEGSTNSVSTLSSIPSEESTNNTTSAGHTTLVAVASGAICTAVAVIICIGVMFLIRRRRRSKRQHQEKQKQLWDPRHKSLPPIPQEHVYPPAYPAGYGNPYTPSIQSGVTPNESNIGSQKKKGGWFGRSKKEFGDEEVDAGLVMAGAPMAIKGGEIMDTHEIQLVELETGRDAPQGMFMAELESGRCIPPQTVMAELATADQVRRQAVLAELPVEPRPAARGYYR</sequence>
<evidence type="ECO:0000313" key="4">
    <source>
        <dbReference type="Proteomes" id="UP000298138"/>
    </source>
</evidence>
<organism evidence="3 4">
    <name type="scientific">Ascodesmis nigricans</name>
    <dbReference type="NCBI Taxonomy" id="341454"/>
    <lineage>
        <taxon>Eukaryota</taxon>
        <taxon>Fungi</taxon>
        <taxon>Dikarya</taxon>
        <taxon>Ascomycota</taxon>
        <taxon>Pezizomycotina</taxon>
        <taxon>Pezizomycetes</taxon>
        <taxon>Pezizales</taxon>
        <taxon>Ascodesmidaceae</taxon>
        <taxon>Ascodesmis</taxon>
    </lineage>
</organism>
<feature type="region of interest" description="Disordered" evidence="1">
    <location>
        <begin position="178"/>
        <end position="197"/>
    </location>
</feature>
<feature type="compositionally biased region" description="Polar residues" evidence="1">
    <location>
        <begin position="178"/>
        <end position="188"/>
    </location>
</feature>
<keyword evidence="4" id="KW-1185">Reference proteome</keyword>
<feature type="region of interest" description="Disordered" evidence="1">
    <location>
        <begin position="1"/>
        <end position="94"/>
    </location>
</feature>
<dbReference type="EMBL" id="ML220122">
    <property type="protein sequence ID" value="TGZ80872.1"/>
    <property type="molecule type" value="Genomic_DNA"/>
</dbReference>
<feature type="transmembrane region" description="Helical" evidence="2">
    <location>
        <begin position="101"/>
        <end position="125"/>
    </location>
</feature>
<dbReference type="AlphaFoldDB" id="A0A4S2MW52"/>
<feature type="compositionally biased region" description="Basic and acidic residues" evidence="1">
    <location>
        <begin position="134"/>
        <end position="147"/>
    </location>
</feature>
<dbReference type="Proteomes" id="UP000298138">
    <property type="component" value="Unassembled WGS sequence"/>
</dbReference>
<feature type="compositionally biased region" description="Polar residues" evidence="1">
    <location>
        <begin position="73"/>
        <end position="94"/>
    </location>
</feature>
<keyword evidence="2" id="KW-1133">Transmembrane helix</keyword>
<evidence type="ECO:0000256" key="2">
    <source>
        <dbReference type="SAM" id="Phobius"/>
    </source>
</evidence>
<proteinExistence type="predicted"/>
<protein>
    <submittedName>
        <fullName evidence="3">Uncharacterized protein</fullName>
    </submittedName>
</protein>
<dbReference type="InParanoid" id="A0A4S2MW52"/>
<evidence type="ECO:0000313" key="3">
    <source>
        <dbReference type="EMBL" id="TGZ80872.1"/>
    </source>
</evidence>
<accession>A0A4S2MW52</accession>
<keyword evidence="2" id="KW-0812">Transmembrane</keyword>
<name>A0A4S2MW52_9PEZI</name>
<feature type="compositionally biased region" description="Basic and acidic residues" evidence="1">
    <location>
        <begin position="8"/>
        <end position="21"/>
    </location>
</feature>